<dbReference type="Pfam" id="PF01425">
    <property type="entry name" value="Amidase"/>
    <property type="match status" value="1"/>
</dbReference>
<name>A0A5N5U7X7_9EURY</name>
<dbReference type="Proteomes" id="UP000326207">
    <property type="component" value="Unassembled WGS sequence"/>
</dbReference>
<proteinExistence type="predicted"/>
<dbReference type="InterPro" id="IPR036928">
    <property type="entry name" value="AS_sf"/>
</dbReference>
<evidence type="ECO:0000313" key="5">
    <source>
        <dbReference type="Proteomes" id="UP000326865"/>
    </source>
</evidence>
<organism evidence="2 5">
    <name type="scientific">Halosegnis rubeus</name>
    <dbReference type="NCBI Taxonomy" id="2212850"/>
    <lineage>
        <taxon>Archaea</taxon>
        <taxon>Methanobacteriati</taxon>
        <taxon>Methanobacteriota</taxon>
        <taxon>Stenosarchaea group</taxon>
        <taxon>Halobacteria</taxon>
        <taxon>Halobacteriales</taxon>
        <taxon>Natronomonadaceae</taxon>
        <taxon>Halosegnis</taxon>
    </lineage>
</organism>
<dbReference type="SUPFAM" id="SSF75304">
    <property type="entry name" value="Amidase signature (AS) enzymes"/>
    <property type="match status" value="1"/>
</dbReference>
<evidence type="ECO:0000259" key="1">
    <source>
        <dbReference type="Pfam" id="PF01425"/>
    </source>
</evidence>
<dbReference type="EMBL" id="QKKZ01000003">
    <property type="protein sequence ID" value="KAB7513961.1"/>
    <property type="molecule type" value="Genomic_DNA"/>
</dbReference>
<dbReference type="GO" id="GO:0003824">
    <property type="term" value="F:catalytic activity"/>
    <property type="evidence" value="ECO:0007669"/>
    <property type="project" value="InterPro"/>
</dbReference>
<accession>A0A5N5U7X7</accession>
<evidence type="ECO:0000313" key="2">
    <source>
        <dbReference type="EMBL" id="KAB7513961.1"/>
    </source>
</evidence>
<dbReference type="PANTHER" id="PTHR11895:SF7">
    <property type="entry name" value="GLUTAMYL-TRNA(GLN) AMIDOTRANSFERASE SUBUNIT A, MITOCHONDRIAL"/>
    <property type="match status" value="1"/>
</dbReference>
<evidence type="ECO:0000313" key="4">
    <source>
        <dbReference type="Proteomes" id="UP000326207"/>
    </source>
</evidence>
<comment type="caution">
    <text evidence="2">The sequence shown here is derived from an EMBL/GenBank/DDBJ whole genome shotgun (WGS) entry which is preliminary data.</text>
</comment>
<dbReference type="InterPro" id="IPR000120">
    <property type="entry name" value="Amidase"/>
</dbReference>
<accession>A0A5N5UJ60</accession>
<gene>
    <name evidence="2" type="ORF">DM867_09245</name>
    <name evidence="3" type="ORF">DP108_06020</name>
</gene>
<dbReference type="Proteomes" id="UP000326865">
    <property type="component" value="Unassembled WGS sequence"/>
</dbReference>
<dbReference type="AlphaFoldDB" id="A0A5N5U7X7"/>
<sequence length="480" mass="50675">MSPPLHRQSAAGLAREIRAGDRSVTTVVEETLARIDARNDRTNAFVTVTAERARDAAAQAEQALADGEPVGPLHGVPIAIKDLDDVEGVRTTSGSLLFDDRIAERTDPFAQRLIDAGAIVVGKTNTPEFGLGCTTHNRVAGPTGTPFNPDYIAGGSSGGAAAALADGLVPLAQGSDTGGSIRTPASCCGVFGFKPTFGRVPIADTRDAYSHHTPFSHIGPLARTVEDAALMLDVMAGVHPADPFSLPTPTQSFTAAVHDPIDDLSIAYSPDLGVYPTADSVRTLVGEAVDAFDTAGATVERADPEFGLSNEDILDAYYTFATVLWEGLLDGLTEEGLDPRGGDRDKLTDSTVETILDAESVSTQALTAAQRVRTQVLRGMTDLFDEYDLLACPTLGVPPFEIGELPTEVAGESVEPRRGWLLTQPFNMTGQPVGTLPAGLTDDGLPVGFQLVGPRLAEDRVLAASGAYERVRPWRDRYPA</sequence>
<dbReference type="InterPro" id="IPR020556">
    <property type="entry name" value="Amidase_CS"/>
</dbReference>
<feature type="domain" description="Amidase" evidence="1">
    <location>
        <begin position="27"/>
        <end position="462"/>
    </location>
</feature>
<reference evidence="4 5" key="1">
    <citation type="submission" date="2019-10" db="EMBL/GenBank/DDBJ databases">
        <title>Unraveling microbial dark matter from salterns through culturing: the case of the genus Halosegnis.</title>
        <authorList>
            <person name="Duran-Viseras A."/>
            <person name="Andrei A.-S."/>
            <person name="Vera-Gargallo B."/>
            <person name="Ghai R."/>
            <person name="Sanchez-Porro C."/>
            <person name="Ventosa A."/>
        </authorList>
    </citation>
    <scope>NUCLEOTIDE SEQUENCE [LARGE SCALE GENOMIC DNA]</scope>
    <source>
        <strain evidence="2 5">F18-79</strain>
        <strain evidence="3 4">F19-13</strain>
    </source>
</reference>
<dbReference type="Gene3D" id="3.90.1300.10">
    <property type="entry name" value="Amidase signature (AS) domain"/>
    <property type="match status" value="1"/>
</dbReference>
<evidence type="ECO:0000313" key="3">
    <source>
        <dbReference type="EMBL" id="KAB7518726.1"/>
    </source>
</evidence>
<dbReference type="InterPro" id="IPR023631">
    <property type="entry name" value="Amidase_dom"/>
</dbReference>
<keyword evidence="5" id="KW-1185">Reference proteome</keyword>
<dbReference type="PROSITE" id="PS00571">
    <property type="entry name" value="AMIDASES"/>
    <property type="match status" value="1"/>
</dbReference>
<dbReference type="RefSeq" id="WP_152134146.1">
    <property type="nucleotide sequence ID" value="NZ_QKKZ01000003.1"/>
</dbReference>
<dbReference type="EMBL" id="QMDY01000003">
    <property type="protein sequence ID" value="KAB7518726.1"/>
    <property type="molecule type" value="Genomic_DNA"/>
</dbReference>
<dbReference type="PANTHER" id="PTHR11895">
    <property type="entry name" value="TRANSAMIDASE"/>
    <property type="match status" value="1"/>
</dbReference>
<protein>
    <submittedName>
        <fullName evidence="2">Amidase</fullName>
    </submittedName>
</protein>